<keyword evidence="2" id="KW-0813">Transport</keyword>
<evidence type="ECO:0000313" key="5">
    <source>
        <dbReference type="EMBL" id="EGA67727.1"/>
    </source>
</evidence>
<dbReference type="PRINTS" id="PR00909">
    <property type="entry name" value="SPERMDNBNDNG"/>
</dbReference>
<evidence type="ECO:0008006" key="7">
    <source>
        <dbReference type="Google" id="ProtNLM"/>
    </source>
</evidence>
<dbReference type="GO" id="GO:0015846">
    <property type="term" value="P:polyamine transport"/>
    <property type="evidence" value="ECO:0007669"/>
    <property type="project" value="InterPro"/>
</dbReference>
<organism evidence="5 6">
    <name type="scientific">Vibrio brasiliensis LMG 20546</name>
    <dbReference type="NCBI Taxonomy" id="945543"/>
    <lineage>
        <taxon>Bacteria</taxon>
        <taxon>Pseudomonadati</taxon>
        <taxon>Pseudomonadota</taxon>
        <taxon>Gammaproteobacteria</taxon>
        <taxon>Vibrionales</taxon>
        <taxon>Vibrionaceae</taxon>
        <taxon>Vibrio</taxon>
        <taxon>Vibrio oreintalis group</taxon>
    </lineage>
</organism>
<evidence type="ECO:0000313" key="6">
    <source>
        <dbReference type="Proteomes" id="UP000004371"/>
    </source>
</evidence>
<evidence type="ECO:0000256" key="4">
    <source>
        <dbReference type="ARBA" id="ARBA00022764"/>
    </source>
</evidence>
<dbReference type="STRING" id="945543.VIBR0546_19684"/>
<keyword evidence="3" id="KW-0732">Signal</keyword>
<evidence type="ECO:0000256" key="3">
    <source>
        <dbReference type="ARBA" id="ARBA00022729"/>
    </source>
</evidence>
<keyword evidence="6" id="KW-1185">Reference proteome</keyword>
<keyword evidence="4" id="KW-0574">Periplasm</keyword>
<dbReference type="SUPFAM" id="SSF53850">
    <property type="entry name" value="Periplasmic binding protein-like II"/>
    <property type="match status" value="1"/>
</dbReference>
<dbReference type="Pfam" id="PF13416">
    <property type="entry name" value="SBP_bac_8"/>
    <property type="match status" value="1"/>
</dbReference>
<dbReference type="EMBL" id="AEVS01000003">
    <property type="protein sequence ID" value="EGA67727.1"/>
    <property type="molecule type" value="Genomic_DNA"/>
</dbReference>
<evidence type="ECO:0000256" key="1">
    <source>
        <dbReference type="ARBA" id="ARBA00004418"/>
    </source>
</evidence>
<accession>E8LNK4</accession>
<dbReference type="InterPro" id="IPR006059">
    <property type="entry name" value="SBP"/>
</dbReference>
<dbReference type="PANTHER" id="PTHR30222:SF12">
    <property type="entry name" value="NORSPERMIDINE SENSOR"/>
    <property type="match status" value="1"/>
</dbReference>
<dbReference type="PANTHER" id="PTHR30222">
    <property type="entry name" value="SPERMIDINE/PUTRESCINE-BINDING PERIPLASMIC PROTEIN"/>
    <property type="match status" value="1"/>
</dbReference>
<dbReference type="AlphaFoldDB" id="E8LNK4"/>
<gene>
    <name evidence="5" type="ORF">VIBR0546_19684</name>
</gene>
<dbReference type="GO" id="GO:0019808">
    <property type="term" value="F:polyamine binding"/>
    <property type="evidence" value="ECO:0007669"/>
    <property type="project" value="InterPro"/>
</dbReference>
<dbReference type="InterPro" id="IPR001188">
    <property type="entry name" value="Sperm_putr-bd"/>
</dbReference>
<evidence type="ECO:0000256" key="2">
    <source>
        <dbReference type="ARBA" id="ARBA00022448"/>
    </source>
</evidence>
<proteinExistence type="predicted"/>
<reference evidence="5 6" key="1">
    <citation type="journal article" date="2012" name="Int. J. Syst. Evol. Microbiol.">
        <title>Vibrio caribbeanicus sp. nov., isolated from the marine sponge Scleritoderma cyanea.</title>
        <authorList>
            <person name="Hoffmann M."/>
            <person name="Monday S.R."/>
            <person name="Allard M.W."/>
            <person name="Strain E.A."/>
            <person name="Whittaker P."/>
            <person name="Naum M."/>
            <person name="McCarthy P.J."/>
            <person name="Lopez J.V."/>
            <person name="Fischer M."/>
            <person name="Brown E.W."/>
        </authorList>
    </citation>
    <scope>NUCLEOTIDE SEQUENCE [LARGE SCALE GENOMIC DNA]</scope>
    <source>
        <strain evidence="5 6">LMG 20546</strain>
    </source>
</reference>
<dbReference type="Proteomes" id="UP000004371">
    <property type="component" value="Unassembled WGS sequence"/>
</dbReference>
<dbReference type="Gene3D" id="3.40.190.10">
    <property type="entry name" value="Periplasmic binding protein-like II"/>
    <property type="match status" value="2"/>
</dbReference>
<comment type="subcellular location">
    <subcellularLocation>
        <location evidence="1">Periplasm</location>
    </subcellularLocation>
</comment>
<dbReference type="eggNOG" id="COG0687">
    <property type="taxonomic scope" value="Bacteria"/>
</dbReference>
<dbReference type="CDD" id="cd13590">
    <property type="entry name" value="PBP2_PotD_PotF_like"/>
    <property type="match status" value="1"/>
</dbReference>
<name>E8LNK4_9VIBR</name>
<dbReference type="GO" id="GO:0042597">
    <property type="term" value="C:periplasmic space"/>
    <property type="evidence" value="ECO:0007669"/>
    <property type="project" value="UniProtKB-SubCell"/>
</dbReference>
<protein>
    <recommendedName>
        <fullName evidence="7">Norspermidine sensor</fullName>
    </recommendedName>
</protein>
<sequence length="320" mass="36208">MWEDTLSPKVRDNWEDQSNIPLMLSHFDNDDERSLLMMKSIQLPFDLVVLDNVSAQIYGRIGEFEDLSQLKGRSNNNEIWNQACGAYAVPYFWGTVGITYRKDLIYAPPNTWQEFVAPPPELVGKIGMINDSTETFLPVLYSLGLSPITSSPDELQAAYPKLVEFNDTVHTYEYILSHIRSQSDKESLQMALAYSGDQYSLNRYLGDEKWGYTIPEGEMFLWVDCLAVSSHSDNKEAAIEFLQYLMQPSVAAQNAVDIKAATPNSKATGLLPEWYLNDASLFPPASRLENAVIDSELSAENISLRAKIINRLLRQHEAKH</sequence>
<comment type="caution">
    <text evidence="5">The sequence shown here is derived from an EMBL/GenBank/DDBJ whole genome shotgun (WGS) entry which is preliminary data.</text>
</comment>